<dbReference type="InterPro" id="IPR009006">
    <property type="entry name" value="Ala_racemase/Decarboxylase_C"/>
</dbReference>
<protein>
    <recommendedName>
        <fullName evidence="8">Diaminopimelate decarboxylase</fullName>
    </recommendedName>
</protein>
<dbReference type="NCBIfam" id="TIGR01048">
    <property type="entry name" value="lysA"/>
    <property type="match status" value="1"/>
</dbReference>
<evidence type="ECO:0000313" key="7">
    <source>
        <dbReference type="EMBL" id="KKN85678.1"/>
    </source>
</evidence>
<dbReference type="InterPro" id="IPR000183">
    <property type="entry name" value="Orn/DAP/Arg_de-COase"/>
</dbReference>
<dbReference type="CDD" id="cd06828">
    <property type="entry name" value="PLPDE_III_DapDC"/>
    <property type="match status" value="1"/>
</dbReference>
<dbReference type="InterPro" id="IPR002986">
    <property type="entry name" value="DAP_deCOOHase_LysA"/>
</dbReference>
<name>A0A0F9X2I6_9ZZZZ</name>
<evidence type="ECO:0000256" key="4">
    <source>
        <dbReference type="ARBA" id="ARBA00023239"/>
    </source>
</evidence>
<dbReference type="Pfam" id="PF00278">
    <property type="entry name" value="Orn_DAP_Arg_deC"/>
    <property type="match status" value="1"/>
</dbReference>
<dbReference type="EMBL" id="LAZR01000156">
    <property type="protein sequence ID" value="KKN85678.1"/>
    <property type="molecule type" value="Genomic_DNA"/>
</dbReference>
<reference evidence="7" key="1">
    <citation type="journal article" date="2015" name="Nature">
        <title>Complex archaea that bridge the gap between prokaryotes and eukaryotes.</title>
        <authorList>
            <person name="Spang A."/>
            <person name="Saw J.H."/>
            <person name="Jorgensen S.L."/>
            <person name="Zaremba-Niedzwiedzka K."/>
            <person name="Martijn J."/>
            <person name="Lind A.E."/>
            <person name="van Eijk R."/>
            <person name="Schleper C."/>
            <person name="Guy L."/>
            <person name="Ettema T.J."/>
        </authorList>
    </citation>
    <scope>NUCLEOTIDE SEQUENCE</scope>
</reference>
<sequence>MDLFSYRDGDVFCEGVRLADIVEQVGTPVYVYSAGTIRHHYRAIIEAFEAVKPLICFSIKSLSNLQILRLLADEGSGFDVVSGGEVARVLAIGADPGRVVFAGVGKTDREINEAIAAGVGLFNVESEQEFENLSRLAGAAGRTVRAALRVNPDVDPKTHRYTTTGKKETKFGVDIERAERFFETYGRDDNVRLDAIHLHIGSPIYSAQPYVDAINKTLKLMARLSAKGLEIRTLDIGGGFGADYVEGQSPLAVDYARQIVPLLTGTNLDVILEPGRQIVCNAGVLATTVLYVKQGGERNFVIVDAAMTDLIRPALYESEHFVYPARLADGAQPPTRRPDYEAPDGIRVDIVGGVCESSDFLAKDRVLPVMERGDLLTVFSAGAYGAVMSSQYNSRPRAPEVLVEGDQWRLIRRRETYDDLFAAEQDS</sequence>
<evidence type="ECO:0000259" key="5">
    <source>
        <dbReference type="Pfam" id="PF00278"/>
    </source>
</evidence>
<dbReference type="Gene3D" id="3.20.20.10">
    <property type="entry name" value="Alanine racemase"/>
    <property type="match status" value="1"/>
</dbReference>
<gene>
    <name evidence="7" type="ORF">LCGC14_0276620</name>
</gene>
<comment type="caution">
    <text evidence="7">The sequence shown here is derived from an EMBL/GenBank/DDBJ whole genome shotgun (WGS) entry which is preliminary data.</text>
</comment>
<dbReference type="PANTHER" id="PTHR43727">
    <property type="entry name" value="DIAMINOPIMELATE DECARBOXYLASE"/>
    <property type="match status" value="1"/>
</dbReference>
<feature type="domain" description="Orn/DAP/Arg decarboxylase 2 N-terminal" evidence="6">
    <location>
        <begin position="35"/>
        <end position="279"/>
    </location>
</feature>
<dbReference type="SUPFAM" id="SSF50621">
    <property type="entry name" value="Alanine racemase C-terminal domain-like"/>
    <property type="match status" value="1"/>
</dbReference>
<feature type="domain" description="Orn/DAP/Arg decarboxylase 2 C-terminal" evidence="5">
    <location>
        <begin position="30"/>
        <end position="382"/>
    </location>
</feature>
<evidence type="ECO:0000256" key="2">
    <source>
        <dbReference type="ARBA" id="ARBA00022793"/>
    </source>
</evidence>
<dbReference type="InterPro" id="IPR022644">
    <property type="entry name" value="De-COase2_N"/>
</dbReference>
<evidence type="ECO:0008006" key="8">
    <source>
        <dbReference type="Google" id="ProtNLM"/>
    </source>
</evidence>
<organism evidence="7">
    <name type="scientific">marine sediment metagenome</name>
    <dbReference type="NCBI Taxonomy" id="412755"/>
    <lineage>
        <taxon>unclassified sequences</taxon>
        <taxon>metagenomes</taxon>
        <taxon>ecological metagenomes</taxon>
    </lineage>
</organism>
<dbReference type="GO" id="GO:0009089">
    <property type="term" value="P:lysine biosynthetic process via diaminopimelate"/>
    <property type="evidence" value="ECO:0007669"/>
    <property type="project" value="InterPro"/>
</dbReference>
<comment type="cofactor">
    <cofactor evidence="1">
        <name>pyridoxal 5'-phosphate</name>
        <dbReference type="ChEBI" id="CHEBI:597326"/>
    </cofactor>
</comment>
<evidence type="ECO:0000259" key="6">
    <source>
        <dbReference type="Pfam" id="PF02784"/>
    </source>
</evidence>
<keyword evidence="3" id="KW-0663">Pyridoxal phosphate</keyword>
<dbReference type="SUPFAM" id="SSF51419">
    <property type="entry name" value="PLP-binding barrel"/>
    <property type="match status" value="1"/>
</dbReference>
<dbReference type="InterPro" id="IPR029066">
    <property type="entry name" value="PLP-binding_barrel"/>
</dbReference>
<dbReference type="Gene3D" id="2.40.37.10">
    <property type="entry name" value="Lyase, Ornithine Decarboxylase, Chain A, domain 1"/>
    <property type="match status" value="1"/>
</dbReference>
<dbReference type="FunFam" id="3.20.20.10:FF:000003">
    <property type="entry name" value="Diaminopimelate decarboxylase"/>
    <property type="match status" value="1"/>
</dbReference>
<accession>A0A0F9X2I6</accession>
<keyword evidence="4" id="KW-0456">Lyase</keyword>
<evidence type="ECO:0000256" key="3">
    <source>
        <dbReference type="ARBA" id="ARBA00022898"/>
    </source>
</evidence>
<dbReference type="PANTHER" id="PTHR43727:SF2">
    <property type="entry name" value="GROUP IV DECARBOXYLASE"/>
    <property type="match status" value="1"/>
</dbReference>
<dbReference type="PRINTS" id="PR01179">
    <property type="entry name" value="ODADCRBXLASE"/>
</dbReference>
<dbReference type="AlphaFoldDB" id="A0A0F9X2I6"/>
<dbReference type="PRINTS" id="PR01181">
    <property type="entry name" value="DAPDCRBXLASE"/>
</dbReference>
<proteinExistence type="inferred from homology"/>
<dbReference type="InterPro" id="IPR022643">
    <property type="entry name" value="De-COase2_C"/>
</dbReference>
<dbReference type="Pfam" id="PF02784">
    <property type="entry name" value="Orn_Arg_deC_N"/>
    <property type="match status" value="1"/>
</dbReference>
<dbReference type="HAMAP" id="MF_02120">
    <property type="entry name" value="LysA"/>
    <property type="match status" value="1"/>
</dbReference>
<dbReference type="GO" id="GO:0008836">
    <property type="term" value="F:diaminopimelate decarboxylase activity"/>
    <property type="evidence" value="ECO:0007669"/>
    <property type="project" value="InterPro"/>
</dbReference>
<keyword evidence="2" id="KW-0210">Decarboxylase</keyword>
<evidence type="ECO:0000256" key="1">
    <source>
        <dbReference type="ARBA" id="ARBA00001933"/>
    </source>
</evidence>